<keyword evidence="8 9" id="KW-0472">Membrane</keyword>
<comment type="subcellular location">
    <subcellularLocation>
        <location evidence="2">Endoplasmic reticulum membrane</location>
        <topology evidence="2">Multi-pass membrane protein</topology>
    </subcellularLocation>
</comment>
<dbReference type="AlphaFoldDB" id="A0A8D0NIY4"/>
<keyword evidence="6" id="KW-0256">Endoplasmic reticulum</keyword>
<evidence type="ECO:0000256" key="8">
    <source>
        <dbReference type="ARBA" id="ARBA00023136"/>
    </source>
</evidence>
<evidence type="ECO:0000313" key="11">
    <source>
        <dbReference type="Proteomes" id="UP000694726"/>
    </source>
</evidence>
<proteinExistence type="inferred from homology"/>
<dbReference type="Ensembl" id="ENSSSCT00015045023.1">
    <property type="protein sequence ID" value="ENSSSCP00015017837.1"/>
    <property type="gene ID" value="ENSSSCG00015033886.1"/>
</dbReference>
<evidence type="ECO:0000256" key="2">
    <source>
        <dbReference type="ARBA" id="ARBA00004477"/>
    </source>
</evidence>
<evidence type="ECO:0000256" key="1">
    <source>
        <dbReference type="ARBA" id="ARBA00003220"/>
    </source>
</evidence>
<dbReference type="Proteomes" id="UP000694726">
    <property type="component" value="Unplaced"/>
</dbReference>
<evidence type="ECO:0000256" key="7">
    <source>
        <dbReference type="ARBA" id="ARBA00022989"/>
    </source>
</evidence>
<evidence type="ECO:0000256" key="6">
    <source>
        <dbReference type="ARBA" id="ARBA00022824"/>
    </source>
</evidence>
<sequence length="185" mass="20644">LAFQVRSSFPGWVFALHHGTQGQKQRVPGVYLQIPPGANAIYCHRTLVVFSSALFWAQMALGFSLAVYGAGYHSMRSMARAACSEEGALLEGGMDLSMEQGTAEHLKDLILLTATLQMLSGFSLCIWPSWLLAPGRALYLLWICRRKCPNKNVLGPGCTADPGSPAPEYDEKRQRRQERWQMKWL</sequence>
<name>A0A8D0NIY4_PIG</name>
<keyword evidence="7 9" id="KW-1133">Transmembrane helix</keyword>
<evidence type="ECO:0000256" key="9">
    <source>
        <dbReference type="SAM" id="Phobius"/>
    </source>
</evidence>
<dbReference type="Pfam" id="PF05620">
    <property type="entry name" value="TMEM208_SND2"/>
    <property type="match status" value="1"/>
</dbReference>
<protein>
    <recommendedName>
        <fullName evidence="4">Transmembrane protein 208</fullName>
    </recommendedName>
</protein>
<dbReference type="InterPro" id="IPR008506">
    <property type="entry name" value="SND2/TMEM208"/>
</dbReference>
<accession>A0A8D0NIY4</accession>
<evidence type="ECO:0000256" key="3">
    <source>
        <dbReference type="ARBA" id="ARBA00009950"/>
    </source>
</evidence>
<keyword evidence="5 9" id="KW-0812">Transmembrane</keyword>
<dbReference type="PANTHER" id="PTHR13505">
    <property type="entry name" value="TRANSMEMBRANE PROTEIN 208"/>
    <property type="match status" value="1"/>
</dbReference>
<comment type="function">
    <text evidence="1">May function as a negative regulator of endoplasmic reticulum-stress induced autophagy.</text>
</comment>
<organism evidence="10 11">
    <name type="scientific">Sus scrofa</name>
    <name type="common">Pig</name>
    <dbReference type="NCBI Taxonomy" id="9823"/>
    <lineage>
        <taxon>Eukaryota</taxon>
        <taxon>Metazoa</taxon>
        <taxon>Chordata</taxon>
        <taxon>Craniata</taxon>
        <taxon>Vertebrata</taxon>
        <taxon>Euteleostomi</taxon>
        <taxon>Mammalia</taxon>
        <taxon>Eutheria</taxon>
        <taxon>Laurasiatheria</taxon>
        <taxon>Artiodactyla</taxon>
        <taxon>Suina</taxon>
        <taxon>Suidae</taxon>
        <taxon>Sus</taxon>
    </lineage>
</organism>
<comment type="similarity">
    <text evidence="3">Belongs to the TMEM208 family.</text>
</comment>
<evidence type="ECO:0000256" key="4">
    <source>
        <dbReference type="ARBA" id="ARBA00015033"/>
    </source>
</evidence>
<evidence type="ECO:0000256" key="5">
    <source>
        <dbReference type="ARBA" id="ARBA00022692"/>
    </source>
</evidence>
<feature type="transmembrane region" description="Helical" evidence="9">
    <location>
        <begin position="109"/>
        <end position="130"/>
    </location>
</feature>
<feature type="transmembrane region" description="Helical" evidence="9">
    <location>
        <begin position="47"/>
        <end position="70"/>
    </location>
</feature>
<reference evidence="10" key="1">
    <citation type="submission" date="2025-08" db="UniProtKB">
        <authorList>
            <consortium name="Ensembl"/>
        </authorList>
    </citation>
    <scope>IDENTIFICATION</scope>
</reference>
<dbReference type="GO" id="GO:0005789">
    <property type="term" value="C:endoplasmic reticulum membrane"/>
    <property type="evidence" value="ECO:0007669"/>
    <property type="project" value="UniProtKB-SubCell"/>
</dbReference>
<evidence type="ECO:0000313" key="10">
    <source>
        <dbReference type="Ensembl" id="ENSSSCP00015017837.1"/>
    </source>
</evidence>
<dbReference type="PANTHER" id="PTHR13505:SF7">
    <property type="entry name" value="TRANSMEMBRANE PROTEIN 208"/>
    <property type="match status" value="1"/>
</dbReference>